<gene>
    <name evidence="1" type="ORF">OFUS_LOCUS24853</name>
</gene>
<proteinExistence type="predicted"/>
<dbReference type="EMBL" id="CAIIXF020000012">
    <property type="protein sequence ID" value="CAH1801025.1"/>
    <property type="molecule type" value="Genomic_DNA"/>
</dbReference>
<accession>A0A8S4Q6K0</accession>
<evidence type="ECO:0000313" key="2">
    <source>
        <dbReference type="Proteomes" id="UP000749559"/>
    </source>
</evidence>
<dbReference type="AlphaFoldDB" id="A0A8S4Q6K0"/>
<feature type="non-terminal residue" evidence="1">
    <location>
        <position position="1"/>
    </location>
</feature>
<dbReference type="Proteomes" id="UP000749559">
    <property type="component" value="Unassembled WGS sequence"/>
</dbReference>
<reference evidence="1" key="1">
    <citation type="submission" date="2022-03" db="EMBL/GenBank/DDBJ databases">
        <authorList>
            <person name="Martin C."/>
        </authorList>
    </citation>
    <scope>NUCLEOTIDE SEQUENCE</scope>
</reference>
<comment type="caution">
    <text evidence="1">The sequence shown here is derived from an EMBL/GenBank/DDBJ whole genome shotgun (WGS) entry which is preliminary data.</text>
</comment>
<organism evidence="1 2">
    <name type="scientific">Owenia fusiformis</name>
    <name type="common">Polychaete worm</name>
    <dbReference type="NCBI Taxonomy" id="6347"/>
    <lineage>
        <taxon>Eukaryota</taxon>
        <taxon>Metazoa</taxon>
        <taxon>Spiralia</taxon>
        <taxon>Lophotrochozoa</taxon>
        <taxon>Annelida</taxon>
        <taxon>Polychaeta</taxon>
        <taxon>Sedentaria</taxon>
        <taxon>Canalipalpata</taxon>
        <taxon>Sabellida</taxon>
        <taxon>Oweniida</taxon>
        <taxon>Oweniidae</taxon>
        <taxon>Owenia</taxon>
    </lineage>
</organism>
<sequence length="100" mass="10642">VQYCDEPRVGDICTDGPKVTHIGEGKTTTVDVTGLATNKAYKFRVVIYAVYEGQLYQGRPGPRGAEATTLCGAPTEGSNVTDATANNVEISSMSITLIWT</sequence>
<feature type="non-terminal residue" evidence="1">
    <location>
        <position position="100"/>
    </location>
</feature>
<keyword evidence="2" id="KW-1185">Reference proteome</keyword>
<evidence type="ECO:0000313" key="1">
    <source>
        <dbReference type="EMBL" id="CAH1801025.1"/>
    </source>
</evidence>
<protein>
    <submittedName>
        <fullName evidence="1">Uncharacterized protein</fullName>
    </submittedName>
</protein>
<name>A0A8S4Q6K0_OWEFU</name>